<evidence type="ECO:0000256" key="3">
    <source>
        <dbReference type="SAM" id="MobiDB-lite"/>
    </source>
</evidence>
<protein>
    <submittedName>
        <fullName evidence="5">RING/U-box superfamily protein</fullName>
    </submittedName>
</protein>
<dbReference type="EMBL" id="JAAIUW010000013">
    <property type="protein sequence ID" value="KAF7801315.1"/>
    <property type="molecule type" value="Genomic_DNA"/>
</dbReference>
<accession>A0A834SF18</accession>
<keyword evidence="1" id="KW-0863">Zinc-finger</keyword>
<feature type="region of interest" description="Disordered" evidence="3">
    <location>
        <begin position="530"/>
        <end position="577"/>
    </location>
</feature>
<dbReference type="AlphaFoldDB" id="A0A834SF18"/>
<sequence length="697" mass="79533">MVSTIETTEAELSDNFSSPTPPSSSSEMSNRAASSLVQIWEKRLNNNSNQSDDATSIDESSYSDSTSSSERVLSSSNETTSCSSSSQTLARGVSDAAAERVRVADIIKRFKLSCGDHESNNDQYCNNNMAMMGSSSSGCLTRSRSLTKLRVRPNNNNNSSMTMLTEPKAAQHTSFLHVLSSPRIRGRRAFTDLLMHMERERYGELKLLGQKAAVSKFSQKGRIQSMLRLKLLQRGQCRRDSSSTTTTSFEVNKPPQGSAIMHLRERFNIKVESQQTEVGSPRSSHHHQQISKDPQNNNTHSHTQIINEEEPIISVIIPSSSETLCLQAQSINNVDPQPHNNDHQEEEVEINNVEAHQNAEEIVETITIDSNENDDEEAKVEEVEEKYDNHNSSTIIAEADQSSNYVMEERVNNNNNNNNNIEEEEDGNYEELEGEEGSDEQQYYDEEDDETYFDWISHISRPRSYWEDRRQAWYKEMLDSTCTSDKQPEIRQLLERRTVSTFLSSDFRERMDKLMESHIGTQTHLTWSYRDSNDQASEDSDRIESSSSTHHQPSSISLSQSPFQDNHNSSSSSSITRHSSNIEMELIYDLRGQMEQMHREMIEIRNSIKACMDMQMAFQQSMKREVKTVKEKKKKSHERPKKGNCCICYEKKVDSVLYRCGHMCACLKCANELQWNSGKCPICWAPIVDVVRVYVNE</sequence>
<evidence type="ECO:0000256" key="1">
    <source>
        <dbReference type="PROSITE-ProRule" id="PRU00175"/>
    </source>
</evidence>
<dbReference type="PANTHER" id="PTHR47820:SF3">
    <property type="entry name" value="OS07G0499800 PROTEIN"/>
    <property type="match status" value="1"/>
</dbReference>
<keyword evidence="1" id="KW-0862">Zinc</keyword>
<evidence type="ECO:0000313" key="6">
    <source>
        <dbReference type="Proteomes" id="UP000634136"/>
    </source>
</evidence>
<name>A0A834SF18_9FABA</name>
<feature type="region of interest" description="Disordered" evidence="3">
    <location>
        <begin position="273"/>
        <end position="301"/>
    </location>
</feature>
<keyword evidence="1" id="KW-0479">Metal-binding</keyword>
<feature type="compositionally biased region" description="Polar residues" evidence="3">
    <location>
        <begin position="273"/>
        <end position="282"/>
    </location>
</feature>
<feature type="compositionally biased region" description="Low complexity" evidence="3">
    <location>
        <begin position="57"/>
        <end position="88"/>
    </location>
</feature>
<dbReference type="PANTHER" id="PTHR47820">
    <property type="entry name" value="BNAC05G24000D PROTEIN"/>
    <property type="match status" value="1"/>
</dbReference>
<feature type="compositionally biased region" description="Low complexity" evidence="3">
    <location>
        <begin position="566"/>
        <end position="577"/>
    </location>
</feature>
<keyword evidence="6" id="KW-1185">Reference proteome</keyword>
<dbReference type="GO" id="GO:0008270">
    <property type="term" value="F:zinc ion binding"/>
    <property type="evidence" value="ECO:0007669"/>
    <property type="project" value="UniProtKB-KW"/>
</dbReference>
<dbReference type="SUPFAM" id="SSF57850">
    <property type="entry name" value="RING/U-box"/>
    <property type="match status" value="1"/>
</dbReference>
<dbReference type="SMART" id="SM00184">
    <property type="entry name" value="RING"/>
    <property type="match status" value="1"/>
</dbReference>
<feature type="coiled-coil region" evidence="2">
    <location>
        <begin position="366"/>
        <end position="393"/>
    </location>
</feature>
<organism evidence="5 6">
    <name type="scientific">Senna tora</name>
    <dbReference type="NCBI Taxonomy" id="362788"/>
    <lineage>
        <taxon>Eukaryota</taxon>
        <taxon>Viridiplantae</taxon>
        <taxon>Streptophyta</taxon>
        <taxon>Embryophyta</taxon>
        <taxon>Tracheophyta</taxon>
        <taxon>Spermatophyta</taxon>
        <taxon>Magnoliopsida</taxon>
        <taxon>eudicotyledons</taxon>
        <taxon>Gunneridae</taxon>
        <taxon>Pentapetalae</taxon>
        <taxon>rosids</taxon>
        <taxon>fabids</taxon>
        <taxon>Fabales</taxon>
        <taxon>Fabaceae</taxon>
        <taxon>Caesalpinioideae</taxon>
        <taxon>Cassia clade</taxon>
        <taxon>Senna</taxon>
    </lineage>
</organism>
<dbReference type="Pfam" id="PF13920">
    <property type="entry name" value="zf-C3HC4_3"/>
    <property type="match status" value="1"/>
</dbReference>
<dbReference type="Proteomes" id="UP000634136">
    <property type="component" value="Unassembled WGS sequence"/>
</dbReference>
<dbReference type="PROSITE" id="PS50089">
    <property type="entry name" value="ZF_RING_2"/>
    <property type="match status" value="1"/>
</dbReference>
<evidence type="ECO:0000259" key="4">
    <source>
        <dbReference type="PROSITE" id="PS50089"/>
    </source>
</evidence>
<feature type="region of interest" description="Disordered" evidence="3">
    <location>
        <begin position="1"/>
        <end position="95"/>
    </location>
</feature>
<feature type="compositionally biased region" description="Low complexity" evidence="3">
    <location>
        <begin position="545"/>
        <end position="559"/>
    </location>
</feature>
<feature type="compositionally biased region" description="Low complexity" evidence="3">
    <location>
        <begin position="13"/>
        <end position="35"/>
    </location>
</feature>
<feature type="region of interest" description="Disordered" evidence="3">
    <location>
        <begin position="411"/>
        <end position="442"/>
    </location>
</feature>
<dbReference type="CDD" id="cd16647">
    <property type="entry name" value="mRING-HC-C3HC5_NEU1"/>
    <property type="match status" value="1"/>
</dbReference>
<gene>
    <name evidence="5" type="ORF">G2W53_040426</name>
</gene>
<feature type="compositionally biased region" description="Polar residues" evidence="3">
    <location>
        <begin position="45"/>
        <end position="54"/>
    </location>
</feature>
<dbReference type="InterPro" id="IPR001841">
    <property type="entry name" value="Znf_RING"/>
</dbReference>
<proteinExistence type="predicted"/>
<reference evidence="5" key="1">
    <citation type="submission" date="2020-09" db="EMBL/GenBank/DDBJ databases">
        <title>Genome-Enabled Discovery of Anthraquinone Biosynthesis in Senna tora.</title>
        <authorList>
            <person name="Kang S.-H."/>
            <person name="Pandey R.P."/>
            <person name="Lee C.-M."/>
            <person name="Sim J.-S."/>
            <person name="Jeong J.-T."/>
            <person name="Choi B.-S."/>
            <person name="Jung M."/>
            <person name="Ginzburg D."/>
            <person name="Zhao K."/>
            <person name="Won S.Y."/>
            <person name="Oh T.-J."/>
            <person name="Yu Y."/>
            <person name="Kim N.-H."/>
            <person name="Lee O.R."/>
            <person name="Lee T.-H."/>
            <person name="Bashyal P."/>
            <person name="Kim T.-S."/>
            <person name="Lee W.-H."/>
            <person name="Kawkins C."/>
            <person name="Kim C.-K."/>
            <person name="Kim J.S."/>
            <person name="Ahn B.O."/>
            <person name="Rhee S.Y."/>
            <person name="Sohng J.K."/>
        </authorList>
    </citation>
    <scope>NUCLEOTIDE SEQUENCE</scope>
    <source>
        <tissue evidence="5">Leaf</tissue>
    </source>
</reference>
<evidence type="ECO:0000313" key="5">
    <source>
        <dbReference type="EMBL" id="KAF7801315.1"/>
    </source>
</evidence>
<dbReference type="Gene3D" id="3.30.40.10">
    <property type="entry name" value="Zinc/RING finger domain, C3HC4 (zinc finger)"/>
    <property type="match status" value="1"/>
</dbReference>
<dbReference type="InterPro" id="IPR013083">
    <property type="entry name" value="Znf_RING/FYVE/PHD"/>
</dbReference>
<feature type="domain" description="RING-type" evidence="4">
    <location>
        <begin position="645"/>
        <end position="683"/>
    </location>
</feature>
<evidence type="ECO:0000256" key="2">
    <source>
        <dbReference type="SAM" id="Coils"/>
    </source>
</evidence>
<comment type="caution">
    <text evidence="5">The sequence shown here is derived from an EMBL/GenBank/DDBJ whole genome shotgun (WGS) entry which is preliminary data.</text>
</comment>
<dbReference type="OrthoDB" id="6078042at2759"/>
<feature type="compositionally biased region" description="Acidic residues" evidence="3">
    <location>
        <begin position="421"/>
        <end position="442"/>
    </location>
</feature>
<keyword evidence="2" id="KW-0175">Coiled coil</keyword>
<feature type="compositionally biased region" description="Polar residues" evidence="3">
    <location>
        <begin position="291"/>
        <end position="301"/>
    </location>
</feature>